<dbReference type="Gene3D" id="3.40.120.10">
    <property type="entry name" value="Alpha-D-Glucose-1,6-Bisphosphate, subunit A, domain 3"/>
    <property type="match status" value="3"/>
</dbReference>
<dbReference type="InterPro" id="IPR005841">
    <property type="entry name" value="Alpha-D-phosphohexomutase_SF"/>
</dbReference>
<feature type="domain" description="Alpha-D-phosphohexomutase alpha/beta/alpha" evidence="13">
    <location>
        <begin position="185"/>
        <end position="289"/>
    </location>
</feature>
<evidence type="ECO:0000313" key="16">
    <source>
        <dbReference type="Proteomes" id="UP001620234"/>
    </source>
</evidence>
<evidence type="ECO:0000256" key="3">
    <source>
        <dbReference type="ARBA" id="ARBA00004699"/>
    </source>
</evidence>
<comment type="pathway">
    <text evidence="3">Nucleotide-sugar biosynthesis; GDP-alpha-D-mannose biosynthesis; alpha-D-mannose 1-phosphate from D-fructose 6-phosphate: step 2/2.</text>
</comment>
<evidence type="ECO:0000256" key="1">
    <source>
        <dbReference type="ARBA" id="ARBA00000586"/>
    </source>
</evidence>
<name>A0ABW8L6J6_9GAMM</name>
<dbReference type="PANTHER" id="PTHR43771:SF1">
    <property type="entry name" value="PHOSPHOMANNOMUTASE"/>
    <property type="match status" value="1"/>
</dbReference>
<evidence type="ECO:0000259" key="11">
    <source>
        <dbReference type="Pfam" id="PF00408"/>
    </source>
</evidence>
<dbReference type="EC" id="5.4.2.8" evidence="5"/>
<evidence type="ECO:0000313" key="15">
    <source>
        <dbReference type="EMBL" id="MFK4000531.1"/>
    </source>
</evidence>
<evidence type="ECO:0000256" key="10">
    <source>
        <dbReference type="RuleBase" id="RU004326"/>
    </source>
</evidence>
<evidence type="ECO:0000256" key="9">
    <source>
        <dbReference type="ARBA" id="ARBA00023235"/>
    </source>
</evidence>
<evidence type="ECO:0000259" key="13">
    <source>
        <dbReference type="Pfam" id="PF02879"/>
    </source>
</evidence>
<dbReference type="Pfam" id="PF02879">
    <property type="entry name" value="PGM_PMM_II"/>
    <property type="match status" value="1"/>
</dbReference>
<reference evidence="15 16" key="1">
    <citation type="submission" date="2024-11" db="EMBL/GenBank/DDBJ databases">
        <title>The Natural Products Discovery Center: Release of the First 8490 Sequenced Strains for Exploring Actinobacteria Biosynthetic Diversity.</title>
        <authorList>
            <person name="Kalkreuter E."/>
            <person name="Kautsar S.A."/>
            <person name="Yang D."/>
            <person name="Bader C.D."/>
            <person name="Teijaro C.N."/>
            <person name="Fluegel L."/>
            <person name="Davis C.M."/>
            <person name="Simpson J.R."/>
            <person name="Lauterbach L."/>
            <person name="Steele A.D."/>
            <person name="Gui C."/>
            <person name="Meng S."/>
            <person name="Li G."/>
            <person name="Viehrig K."/>
            <person name="Ye F."/>
            <person name="Su P."/>
            <person name="Kiefer A.F."/>
            <person name="Nichols A."/>
            <person name="Cepeda A.J."/>
            <person name="Yan W."/>
            <person name="Fan B."/>
            <person name="Jiang Y."/>
            <person name="Adhikari A."/>
            <person name="Zheng C.-J."/>
            <person name="Schuster L."/>
            <person name="Cowan T.M."/>
            <person name="Smanski M.J."/>
            <person name="Chevrette M.G."/>
            <person name="De Carvalho L.P.S."/>
            <person name="Shen B."/>
        </authorList>
    </citation>
    <scope>NUCLEOTIDE SEQUENCE [LARGE SCALE GENOMIC DNA]</scope>
    <source>
        <strain evidence="15 16">NPDC077433</strain>
    </source>
</reference>
<accession>A0ABW8L6J6</accession>
<keyword evidence="6" id="KW-0597">Phosphoprotein</keyword>
<dbReference type="Pfam" id="PF02878">
    <property type="entry name" value="PGM_PMM_I"/>
    <property type="match status" value="1"/>
</dbReference>
<evidence type="ECO:0000256" key="7">
    <source>
        <dbReference type="ARBA" id="ARBA00022723"/>
    </source>
</evidence>
<organism evidence="15 16">
    <name type="scientific">Psychrobacter namhaensis</name>
    <dbReference type="NCBI Taxonomy" id="292734"/>
    <lineage>
        <taxon>Bacteria</taxon>
        <taxon>Pseudomonadati</taxon>
        <taxon>Pseudomonadota</taxon>
        <taxon>Gammaproteobacteria</taxon>
        <taxon>Moraxellales</taxon>
        <taxon>Moraxellaceae</taxon>
        <taxon>Psychrobacter</taxon>
    </lineage>
</organism>
<evidence type="ECO:0000256" key="5">
    <source>
        <dbReference type="ARBA" id="ARBA00012730"/>
    </source>
</evidence>
<evidence type="ECO:0000256" key="8">
    <source>
        <dbReference type="ARBA" id="ARBA00022842"/>
    </source>
</evidence>
<dbReference type="RefSeq" id="WP_404671903.1">
    <property type="nucleotide sequence ID" value="NZ_JBJDPD010000004.1"/>
</dbReference>
<comment type="similarity">
    <text evidence="4 10">Belongs to the phosphohexose mutase family.</text>
</comment>
<protein>
    <recommendedName>
        <fullName evidence="5">phosphomannomutase</fullName>
        <ecNumber evidence="5">5.4.2.8</ecNumber>
    </recommendedName>
</protein>
<gene>
    <name evidence="15" type="ORF">ACI2I3_04165</name>
</gene>
<dbReference type="GO" id="GO:0004615">
    <property type="term" value="F:phosphomannomutase activity"/>
    <property type="evidence" value="ECO:0007669"/>
    <property type="project" value="UniProtKB-EC"/>
</dbReference>
<comment type="cofactor">
    <cofactor evidence="2">
        <name>Mg(2+)</name>
        <dbReference type="ChEBI" id="CHEBI:18420"/>
    </cofactor>
</comment>
<feature type="domain" description="Alpha-D-phosphohexomutase alpha/beta/alpha" evidence="14">
    <location>
        <begin position="293"/>
        <end position="403"/>
    </location>
</feature>
<dbReference type="InterPro" id="IPR005846">
    <property type="entry name" value="A-D-PHexomutase_a/b/a-III"/>
</dbReference>
<keyword evidence="16" id="KW-1185">Reference proteome</keyword>
<keyword evidence="7 10" id="KW-0479">Metal-binding</keyword>
<evidence type="ECO:0000259" key="12">
    <source>
        <dbReference type="Pfam" id="PF02878"/>
    </source>
</evidence>
<feature type="domain" description="Alpha-D-phosphohexomutase C-terminal" evidence="11">
    <location>
        <begin position="439"/>
        <end position="481"/>
    </location>
</feature>
<dbReference type="SUPFAM" id="SSF55957">
    <property type="entry name" value="Phosphoglucomutase, C-terminal domain"/>
    <property type="match status" value="1"/>
</dbReference>
<keyword evidence="9 15" id="KW-0413">Isomerase</keyword>
<dbReference type="InterPro" id="IPR005844">
    <property type="entry name" value="A-D-PHexomutase_a/b/a-I"/>
</dbReference>
<dbReference type="SUPFAM" id="SSF53738">
    <property type="entry name" value="Phosphoglucomutase, first 3 domains"/>
    <property type="match status" value="3"/>
</dbReference>
<feature type="domain" description="Alpha-D-phosphohexomutase alpha/beta/alpha" evidence="12">
    <location>
        <begin position="22"/>
        <end position="165"/>
    </location>
</feature>
<evidence type="ECO:0000256" key="2">
    <source>
        <dbReference type="ARBA" id="ARBA00001946"/>
    </source>
</evidence>
<dbReference type="Proteomes" id="UP001620234">
    <property type="component" value="Unassembled WGS sequence"/>
</dbReference>
<dbReference type="CDD" id="cd03089">
    <property type="entry name" value="PMM_PGM"/>
    <property type="match status" value="1"/>
</dbReference>
<dbReference type="EMBL" id="JBJDPD010000004">
    <property type="protein sequence ID" value="MFK4000531.1"/>
    <property type="molecule type" value="Genomic_DNA"/>
</dbReference>
<dbReference type="InterPro" id="IPR036900">
    <property type="entry name" value="A-D-PHexomutase_C_sf"/>
</dbReference>
<dbReference type="PANTHER" id="PTHR43771">
    <property type="entry name" value="PHOSPHOMANNOMUTASE"/>
    <property type="match status" value="1"/>
</dbReference>
<evidence type="ECO:0000256" key="4">
    <source>
        <dbReference type="ARBA" id="ARBA00010231"/>
    </source>
</evidence>
<dbReference type="Gene3D" id="3.30.310.50">
    <property type="entry name" value="Alpha-D-phosphohexomutase, C-terminal domain"/>
    <property type="match status" value="1"/>
</dbReference>
<sequence>MSTSANTGYQPAAKFSPITIDSFKAYDIRGELGVNLDEDIAYRIGRAFAQILSRRYDTMADTQTSDMSSLQPVIVIGSDIRHSSEPLKQATITGMLDAGVDVIDLGMTGTEEVYFATSHYKALGGIEVTASHNPINYNGLKLVKEYSKPISADDGLAEIQALAESGLFTTDKPSGNLQLLTDKSPYINHVMSFIDTDKLKPLKLVINSGNGSAGPVVDLLTDKLRQADAPIEIIKLHHTPDGSFPNGIPNPMIAANRIATQQAVLKNNADLGIAFDGDFDRCFLFDENGEFIDGSYVVGMLAQAFLNKYPAESIVYDPRVIYNTEAVVKEYKGKAVISKSGHSFIKQVMRDSGAVYGGEMSAHHYFRDFFYCDSGMIPWLLTIELLSITGKTLSELVTGYIQAYPSSGERNFRLTTHDAPTIISAIESKFGPENPTKSTLDGLSLNFGDWRFNLRASNTEPLIRLNIESRGDAALLATKTQEIEQWLAAQGAIPA</sequence>
<keyword evidence="8 10" id="KW-0460">Magnesium</keyword>
<dbReference type="InterPro" id="IPR016055">
    <property type="entry name" value="A-D-PHexomutase_a/b/a-I/II/III"/>
</dbReference>
<dbReference type="InterPro" id="IPR005843">
    <property type="entry name" value="A-D-PHexomutase_C"/>
</dbReference>
<comment type="caution">
    <text evidence="15">The sequence shown here is derived from an EMBL/GenBank/DDBJ whole genome shotgun (WGS) entry which is preliminary data.</text>
</comment>
<dbReference type="Pfam" id="PF02880">
    <property type="entry name" value="PGM_PMM_III"/>
    <property type="match status" value="1"/>
</dbReference>
<evidence type="ECO:0000256" key="6">
    <source>
        <dbReference type="ARBA" id="ARBA00022553"/>
    </source>
</evidence>
<dbReference type="Pfam" id="PF00408">
    <property type="entry name" value="PGM_PMM_IV"/>
    <property type="match status" value="1"/>
</dbReference>
<comment type="catalytic activity">
    <reaction evidence="1">
        <text>alpha-D-mannose 1-phosphate = D-mannose 6-phosphate</text>
        <dbReference type="Rhea" id="RHEA:11140"/>
        <dbReference type="ChEBI" id="CHEBI:58409"/>
        <dbReference type="ChEBI" id="CHEBI:58735"/>
        <dbReference type="EC" id="5.4.2.8"/>
    </reaction>
</comment>
<dbReference type="PRINTS" id="PR00509">
    <property type="entry name" value="PGMPMM"/>
</dbReference>
<dbReference type="InterPro" id="IPR016066">
    <property type="entry name" value="A-D-PHexomutase_CS"/>
</dbReference>
<evidence type="ECO:0000259" key="14">
    <source>
        <dbReference type="Pfam" id="PF02880"/>
    </source>
</evidence>
<dbReference type="InterPro" id="IPR005845">
    <property type="entry name" value="A-D-PHexomutase_a/b/a-II"/>
</dbReference>
<proteinExistence type="inferred from homology"/>
<dbReference type="PROSITE" id="PS00710">
    <property type="entry name" value="PGM_PMM"/>
    <property type="match status" value="1"/>
</dbReference>